<protein>
    <submittedName>
        <fullName evidence="8">Unnamed protein product</fullName>
    </submittedName>
</protein>
<name>A0A100IKL4_ASPNG</name>
<comment type="subcellular location">
    <subcellularLocation>
        <location evidence="1">Membrane</location>
        <topology evidence="1">Multi-pass membrane protein</topology>
    </subcellularLocation>
</comment>
<evidence type="ECO:0000256" key="5">
    <source>
        <dbReference type="ARBA" id="ARBA00023136"/>
    </source>
</evidence>
<evidence type="ECO:0000256" key="4">
    <source>
        <dbReference type="ARBA" id="ARBA00022989"/>
    </source>
</evidence>
<dbReference type="InterPro" id="IPR003959">
    <property type="entry name" value="ATPase_AAA_core"/>
</dbReference>
<dbReference type="VEuPathDB" id="FungiDB:An14g01860"/>
<dbReference type="VEuPathDB" id="FungiDB:ASPNIDRAFT2_1155967"/>
<dbReference type="Proteomes" id="UP000068243">
    <property type="component" value="Unassembled WGS sequence"/>
</dbReference>
<accession>A0A100IKL4</accession>
<dbReference type="Pfam" id="PF22942">
    <property type="entry name" value="DUF7025"/>
    <property type="match status" value="1"/>
</dbReference>
<feature type="repeat" description="Solcar" evidence="6">
    <location>
        <begin position="794"/>
        <end position="880"/>
    </location>
</feature>
<dbReference type="GO" id="GO:0016887">
    <property type="term" value="F:ATP hydrolysis activity"/>
    <property type="evidence" value="ECO:0007669"/>
    <property type="project" value="InterPro"/>
</dbReference>
<comment type="caution">
    <text evidence="8">The sequence shown here is derived from an EMBL/GenBank/DDBJ whole genome shotgun (WGS) entry which is preliminary data.</text>
</comment>
<proteinExistence type="predicted"/>
<feature type="repeat" description="Solcar" evidence="6">
    <location>
        <begin position="897"/>
        <end position="986"/>
    </location>
</feature>
<keyword evidence="2 6" id="KW-0812">Transmembrane</keyword>
<evidence type="ECO:0000313" key="9">
    <source>
        <dbReference type="Proteomes" id="UP000068243"/>
    </source>
</evidence>
<dbReference type="PANTHER" id="PTHR46411:SF3">
    <property type="entry name" value="AAA+ ATPASE DOMAIN-CONTAINING PROTEIN"/>
    <property type="match status" value="1"/>
</dbReference>
<dbReference type="VEuPathDB" id="FungiDB:An14g01870"/>
<dbReference type="InterPro" id="IPR054289">
    <property type="entry name" value="DUF7025"/>
</dbReference>
<feature type="domain" description="AAA+ ATPase" evidence="7">
    <location>
        <begin position="403"/>
        <end position="530"/>
    </location>
</feature>
<organism evidence="8 9">
    <name type="scientific">Aspergillus niger</name>
    <dbReference type="NCBI Taxonomy" id="5061"/>
    <lineage>
        <taxon>Eukaryota</taxon>
        <taxon>Fungi</taxon>
        <taxon>Dikarya</taxon>
        <taxon>Ascomycota</taxon>
        <taxon>Pezizomycotina</taxon>
        <taxon>Eurotiomycetes</taxon>
        <taxon>Eurotiomycetidae</taxon>
        <taxon>Eurotiales</taxon>
        <taxon>Aspergillaceae</taxon>
        <taxon>Aspergillus</taxon>
        <taxon>Aspergillus subgen. Circumdati</taxon>
    </lineage>
</organism>
<keyword evidence="3" id="KW-0999">Mitochondrion inner membrane</keyword>
<keyword evidence="5 6" id="KW-0472">Membrane</keyword>
<keyword evidence="3" id="KW-0496">Mitochondrion</keyword>
<dbReference type="VEuPathDB" id="FungiDB:ATCC64974_1680"/>
<sequence length="990" mass="110444">MLDISEDSLSNDVQYAPAGTICETLNLYQTSSNHNGIISWSRDPAAGMWRQDKAPDSGQYALLARNIKGSKGQREYELDSIVVQSDHIKRFLARVMDGYPGITMSRKRVQFSKPFEPFVHRWEMLSEAKDNESNAQAKAHVDLLYGILAAELNDVITNKQNLVLDGVITFDMLWTIFEPGQITLSTMDDCNRAFRLEKSWPGSGFEIDTVYIDYNGHGFGYRNYSLSIPTFEGTKPIMSLPVIPFVFHNDKDTLRKSLTLRGKLWYQHKGHHHKQYEGLALTSYGGQEIRYKINSRVIIDTEAYLEFHSNGPQISLQYISDPPADEDFLIATPILRGYSLKDRKWLEFSIDGVSDIVWKLRPFKSLILPDGEAKDLRDLVLAFASSQSEKSDISDDLLKGRGRNIFLLLHGPSGVGKTLTAECVAEVMQVPLYVQKAGALGTTAARIEKSLSDVLRIVTKWGAVLLLEEADIFTQEHNPSDPQEMALYHAFLPLLEYFEGILILASNRVKTMYPTLESRIDVAIHYPELDAKSRSHIWTRLLGKSDRKAFSESEIFNLEDCDLNGREIRNVLNSARVLARYRDTKLSYKHVLTALQLMYPTRQANLSCTLRSLLWPLEFSVTQVPLSRLENYHLVSLTSGKMQPVAHQSGGASGDPLPPSLPTEAIEEKASVSSLGSWNHLIAGATGGMVTAIVTSPLDVLRTRLQTDYYQTSGANRSIPTHAHVRQSFVKTSIRHFRETFGILFSIHRVEGWRGMFKGLGPSLTGVVPASAVKFYTYGNCKRLLPEILGCDKDTTLVHAMSAACAGIATGSATNPIWVVKTRLQLDKAGARRYKNSLDCTKQILQQEGPKGLYRGLTASYLGTIETTLHLAMYERIKGLISKEVNLDKNSDSNKFVQGLALSGASGLSKLFACLIAYPHEVIRTRLRQAPMADGRQKYTSILQCARLILKEEGVIALYGGLTAHLLRTVPSAAITIGTYELVLKVLEGR</sequence>
<reference evidence="9" key="1">
    <citation type="journal article" date="2016" name="Genome Announc.">
        <title>Draft genome sequence of Aspergillus niger strain An76.</title>
        <authorList>
            <person name="Gong W."/>
            <person name="Cheng Z."/>
            <person name="Zhang H."/>
            <person name="Liu L."/>
            <person name="Gao P."/>
            <person name="Wang L."/>
        </authorList>
    </citation>
    <scope>NUCLEOTIDE SEQUENCE [LARGE SCALE GENOMIC DNA]</scope>
    <source>
        <strain evidence="9">An76</strain>
    </source>
</reference>
<dbReference type="GO" id="GO:0016020">
    <property type="term" value="C:membrane"/>
    <property type="evidence" value="ECO:0007669"/>
    <property type="project" value="UniProtKB-SubCell"/>
</dbReference>
<dbReference type="Pfam" id="PF00153">
    <property type="entry name" value="Mito_carr"/>
    <property type="match status" value="3"/>
</dbReference>
<dbReference type="VEuPathDB" id="FungiDB:M747DRAFT_320209"/>
<dbReference type="SUPFAM" id="SSF52540">
    <property type="entry name" value="P-loop containing nucleoside triphosphate hydrolases"/>
    <property type="match status" value="1"/>
</dbReference>
<dbReference type="InterPro" id="IPR023395">
    <property type="entry name" value="MCP_dom_sf"/>
</dbReference>
<dbReference type="OrthoDB" id="269120at2759"/>
<dbReference type="InterPro" id="IPR003593">
    <property type="entry name" value="AAA+_ATPase"/>
</dbReference>
<evidence type="ECO:0000256" key="6">
    <source>
        <dbReference type="PROSITE-ProRule" id="PRU00282"/>
    </source>
</evidence>
<dbReference type="PANTHER" id="PTHR46411">
    <property type="entry name" value="FAMILY ATPASE, PUTATIVE-RELATED"/>
    <property type="match status" value="1"/>
</dbReference>
<dbReference type="EMBL" id="BCMY01000008">
    <property type="protein sequence ID" value="GAQ42949.1"/>
    <property type="molecule type" value="Genomic_DNA"/>
</dbReference>
<evidence type="ECO:0000259" key="7">
    <source>
        <dbReference type="SMART" id="SM00382"/>
    </source>
</evidence>
<keyword evidence="4" id="KW-1133">Transmembrane helix</keyword>
<dbReference type="InterPro" id="IPR018108">
    <property type="entry name" value="MCP_transmembrane"/>
</dbReference>
<dbReference type="SMART" id="SM00382">
    <property type="entry name" value="AAA"/>
    <property type="match status" value="1"/>
</dbReference>
<dbReference type="VEuPathDB" id="FungiDB:ATCC64974_1670"/>
<dbReference type="InterPro" id="IPR027417">
    <property type="entry name" value="P-loop_NTPase"/>
</dbReference>
<dbReference type="GO" id="GO:0005524">
    <property type="term" value="F:ATP binding"/>
    <property type="evidence" value="ECO:0007669"/>
    <property type="project" value="InterPro"/>
</dbReference>
<evidence type="ECO:0000256" key="1">
    <source>
        <dbReference type="ARBA" id="ARBA00004141"/>
    </source>
</evidence>
<dbReference type="Pfam" id="PF00004">
    <property type="entry name" value="AAA"/>
    <property type="match status" value="1"/>
</dbReference>
<dbReference type="AlphaFoldDB" id="A0A100IKL4"/>
<dbReference type="VEuPathDB" id="FungiDB:M747DRAFT_320208"/>
<dbReference type="PaxDb" id="5061-CADANGAP00010904"/>
<dbReference type="Gene3D" id="1.50.40.10">
    <property type="entry name" value="Mitochondrial carrier domain"/>
    <property type="match status" value="2"/>
</dbReference>
<dbReference type="PROSITE" id="PS50920">
    <property type="entry name" value="SOLCAR"/>
    <property type="match status" value="3"/>
</dbReference>
<evidence type="ECO:0000256" key="3">
    <source>
        <dbReference type="ARBA" id="ARBA00022792"/>
    </source>
</evidence>
<feature type="repeat" description="Solcar" evidence="6">
    <location>
        <begin position="675"/>
        <end position="784"/>
    </location>
</feature>
<gene>
    <name evidence="8" type="ORF">ABL_05610</name>
</gene>
<dbReference type="Gene3D" id="3.40.50.300">
    <property type="entry name" value="P-loop containing nucleotide triphosphate hydrolases"/>
    <property type="match status" value="1"/>
</dbReference>
<dbReference type="SUPFAM" id="SSF103506">
    <property type="entry name" value="Mitochondrial carrier"/>
    <property type="match status" value="1"/>
</dbReference>
<dbReference type="VEuPathDB" id="FungiDB:ASPNIDRAFT2_1115499"/>
<evidence type="ECO:0000313" key="8">
    <source>
        <dbReference type="EMBL" id="GAQ42949.1"/>
    </source>
</evidence>
<evidence type="ECO:0000256" key="2">
    <source>
        <dbReference type="ARBA" id="ARBA00022692"/>
    </source>
</evidence>